<evidence type="ECO:0000313" key="3">
    <source>
        <dbReference type="Proteomes" id="UP000095287"/>
    </source>
</evidence>
<reference evidence="4" key="1">
    <citation type="submission" date="2016-11" db="UniProtKB">
        <authorList>
            <consortium name="WormBaseParasite"/>
        </authorList>
    </citation>
    <scope>IDENTIFICATION</scope>
</reference>
<accession>A0A1I7YT82</accession>
<keyword evidence="3" id="KW-1185">Reference proteome</keyword>
<keyword evidence="2" id="KW-0812">Transmembrane</keyword>
<dbReference type="Proteomes" id="UP000095287">
    <property type="component" value="Unplaced"/>
</dbReference>
<evidence type="ECO:0000256" key="1">
    <source>
        <dbReference type="SAM" id="MobiDB-lite"/>
    </source>
</evidence>
<sequence>MWPSILINIVALLISVPAFVICKIRKPKTVAASPAQSAAQKFNDEKVVLTKTLDSPEFVAAPPPKRPKEPPPNVPIAEKRTDVDDTLREVESLKKEEPSEV</sequence>
<protein>
    <submittedName>
        <fullName evidence="4">Uncharacterized protein</fullName>
    </submittedName>
</protein>
<organism evidence="3 4">
    <name type="scientific">Steinernema glaseri</name>
    <dbReference type="NCBI Taxonomy" id="37863"/>
    <lineage>
        <taxon>Eukaryota</taxon>
        <taxon>Metazoa</taxon>
        <taxon>Ecdysozoa</taxon>
        <taxon>Nematoda</taxon>
        <taxon>Chromadorea</taxon>
        <taxon>Rhabditida</taxon>
        <taxon>Tylenchina</taxon>
        <taxon>Panagrolaimomorpha</taxon>
        <taxon>Strongyloidoidea</taxon>
        <taxon>Steinernematidae</taxon>
        <taxon>Steinernema</taxon>
    </lineage>
</organism>
<feature type="region of interest" description="Disordered" evidence="1">
    <location>
        <begin position="57"/>
        <end position="83"/>
    </location>
</feature>
<keyword evidence="2" id="KW-1133">Transmembrane helix</keyword>
<evidence type="ECO:0000313" key="4">
    <source>
        <dbReference type="WBParaSite" id="L893_g19255.t1"/>
    </source>
</evidence>
<dbReference type="AlphaFoldDB" id="A0A1I7YT82"/>
<dbReference type="WBParaSite" id="L893_g19255.t1">
    <property type="protein sequence ID" value="L893_g19255.t1"/>
    <property type="gene ID" value="L893_g19255"/>
</dbReference>
<keyword evidence="2" id="KW-0472">Membrane</keyword>
<proteinExistence type="predicted"/>
<evidence type="ECO:0000256" key="2">
    <source>
        <dbReference type="SAM" id="Phobius"/>
    </source>
</evidence>
<name>A0A1I7YT82_9BILA</name>
<feature type="transmembrane region" description="Helical" evidence="2">
    <location>
        <begin position="6"/>
        <end position="24"/>
    </location>
</feature>